<dbReference type="InterPro" id="IPR018357">
    <property type="entry name" value="Hexapep_transf_CS"/>
</dbReference>
<reference evidence="4" key="1">
    <citation type="journal article" date="2021" name="PeerJ">
        <title>Extensive microbial diversity within the chicken gut microbiome revealed by metagenomics and culture.</title>
        <authorList>
            <person name="Gilroy R."/>
            <person name="Ravi A."/>
            <person name="Getino M."/>
            <person name="Pursley I."/>
            <person name="Horton D.L."/>
            <person name="Alikhan N.F."/>
            <person name="Baker D."/>
            <person name="Gharbi K."/>
            <person name="Hall N."/>
            <person name="Watson M."/>
            <person name="Adriaenssens E.M."/>
            <person name="Foster-Nyarko E."/>
            <person name="Jarju S."/>
            <person name="Secka A."/>
            <person name="Antonio M."/>
            <person name="Oren A."/>
            <person name="Chaudhuri R.R."/>
            <person name="La Ragione R."/>
            <person name="Hildebrand F."/>
            <person name="Pallen M.J."/>
        </authorList>
    </citation>
    <scope>NUCLEOTIDE SEQUENCE</scope>
    <source>
        <strain evidence="4">ChiGjej6B6-14162</strain>
    </source>
</reference>
<evidence type="ECO:0000313" key="5">
    <source>
        <dbReference type="Proteomes" id="UP000886740"/>
    </source>
</evidence>
<gene>
    <name evidence="4" type="ORF">H9977_12065</name>
</gene>
<evidence type="ECO:0000313" key="4">
    <source>
        <dbReference type="EMBL" id="HIX75749.1"/>
    </source>
</evidence>
<keyword evidence="3 4" id="KW-0012">Acyltransferase</keyword>
<dbReference type="Proteomes" id="UP000886740">
    <property type="component" value="Unassembled WGS sequence"/>
</dbReference>
<dbReference type="Pfam" id="PF00132">
    <property type="entry name" value="Hexapep"/>
    <property type="match status" value="1"/>
</dbReference>
<dbReference type="SUPFAM" id="SSF51161">
    <property type="entry name" value="Trimeric LpxA-like enzymes"/>
    <property type="match status" value="1"/>
</dbReference>
<dbReference type="GO" id="GO:0016746">
    <property type="term" value="F:acyltransferase activity"/>
    <property type="evidence" value="ECO:0007669"/>
    <property type="project" value="UniProtKB-KW"/>
</dbReference>
<dbReference type="InterPro" id="IPR001451">
    <property type="entry name" value="Hexapep"/>
</dbReference>
<protein>
    <submittedName>
        <fullName evidence="4">Acyltransferase</fullName>
    </submittedName>
</protein>
<evidence type="ECO:0000256" key="2">
    <source>
        <dbReference type="ARBA" id="ARBA00022737"/>
    </source>
</evidence>
<dbReference type="Gene3D" id="2.160.10.10">
    <property type="entry name" value="Hexapeptide repeat proteins"/>
    <property type="match status" value="1"/>
</dbReference>
<keyword evidence="1" id="KW-0808">Transferase</keyword>
<evidence type="ECO:0000256" key="1">
    <source>
        <dbReference type="ARBA" id="ARBA00022679"/>
    </source>
</evidence>
<proteinExistence type="predicted"/>
<organism evidence="4 5">
    <name type="scientific">Candidatus Parabacteroides intestinipullorum</name>
    <dbReference type="NCBI Taxonomy" id="2838723"/>
    <lineage>
        <taxon>Bacteria</taxon>
        <taxon>Pseudomonadati</taxon>
        <taxon>Bacteroidota</taxon>
        <taxon>Bacteroidia</taxon>
        <taxon>Bacteroidales</taxon>
        <taxon>Tannerellaceae</taxon>
        <taxon>Parabacteroides</taxon>
    </lineage>
</organism>
<dbReference type="PANTHER" id="PTHR23416">
    <property type="entry name" value="SIALIC ACID SYNTHASE-RELATED"/>
    <property type="match status" value="1"/>
</dbReference>
<dbReference type="PROSITE" id="PS00101">
    <property type="entry name" value="HEXAPEP_TRANSFERASES"/>
    <property type="match status" value="1"/>
</dbReference>
<comment type="caution">
    <text evidence="4">The sequence shown here is derived from an EMBL/GenBank/DDBJ whole genome shotgun (WGS) entry which is preliminary data.</text>
</comment>
<reference evidence="4" key="2">
    <citation type="submission" date="2021-04" db="EMBL/GenBank/DDBJ databases">
        <authorList>
            <person name="Gilroy R."/>
        </authorList>
    </citation>
    <scope>NUCLEOTIDE SEQUENCE</scope>
    <source>
        <strain evidence="4">ChiGjej6B6-14162</strain>
    </source>
</reference>
<sequence>MARCGKHVRFAALSSLITYKNVSIGDDVYLGPHAIILATESKVYIGNKVLFGPRVTIIGGDHRVTDVGRFIYDVLDKKPGDDLDVHIEDDVWVGSNATILKGVTVGRGAVVAAGALVIKDVPPYAIVGGVPAKVLKYRWDIPTTLEHERRLYGEEQRFSEEDLKRQRNGE</sequence>
<dbReference type="CDD" id="cd04647">
    <property type="entry name" value="LbH_MAT_like"/>
    <property type="match status" value="1"/>
</dbReference>
<dbReference type="InterPro" id="IPR011004">
    <property type="entry name" value="Trimer_LpxA-like_sf"/>
</dbReference>
<dbReference type="EMBL" id="DXEL01000082">
    <property type="protein sequence ID" value="HIX75749.1"/>
    <property type="molecule type" value="Genomic_DNA"/>
</dbReference>
<dbReference type="AlphaFoldDB" id="A0A9D2BHT2"/>
<name>A0A9D2BHT2_9BACT</name>
<accession>A0A9D2BHT2</accession>
<evidence type="ECO:0000256" key="3">
    <source>
        <dbReference type="ARBA" id="ARBA00023315"/>
    </source>
</evidence>
<keyword evidence="2" id="KW-0677">Repeat</keyword>
<dbReference type="InterPro" id="IPR051159">
    <property type="entry name" value="Hexapeptide_acetyltransf"/>
</dbReference>